<proteinExistence type="predicted"/>
<sequence length="235" mass="27017">QKYDFCDNHDGHDTCSNCPESTYHLDIINTAEMSIIIDPCIPKPTCEQPEVMLEKDACVCDRSLGYYGSDYNNCLLSDVSCSSPGFELKNDGQCGPCAEGFFKPEASDEHICVLSLKKLLITVLQLKTYLARKKVNLQDIKPLEQLTENEGKNITLTYGEFIFLRNRVTKLEQQITELEEVKTLNKQLKKTLRKIKHLPTITKELKQNKNNKQTKRRNRRKRKSKGKSKNKKSRT</sequence>
<keyword evidence="1" id="KW-0175">Coiled coil</keyword>
<dbReference type="AlphaFoldDB" id="A0A3L5TT86"/>
<evidence type="ECO:0000313" key="4">
    <source>
        <dbReference type="Proteomes" id="UP000266721"/>
    </source>
</evidence>
<name>A0A3L5TT86_MYTGA</name>
<evidence type="ECO:0000256" key="2">
    <source>
        <dbReference type="SAM" id="MobiDB-lite"/>
    </source>
</evidence>
<protein>
    <recommendedName>
        <fullName evidence="5">TNFR-Cys domain-containing protein</fullName>
    </recommendedName>
</protein>
<reference evidence="3 4" key="1">
    <citation type="journal article" date="2016" name="PLoS ONE">
        <title>A First Insight into the Genome of the Filter-Feeder Mussel Mytilus galloprovincialis.</title>
        <authorList>
            <person name="Murgarella M."/>
            <person name="Puiu D."/>
            <person name="Novoa B."/>
            <person name="Figueras A."/>
            <person name="Posada D."/>
            <person name="Canchaya C."/>
        </authorList>
    </citation>
    <scope>NUCLEOTIDE SEQUENCE [LARGE SCALE GENOMIC DNA]</scope>
    <source>
        <tissue evidence="3">Muscle</tissue>
    </source>
</reference>
<comment type="caution">
    <text evidence="3">The sequence shown here is derived from an EMBL/GenBank/DDBJ whole genome shotgun (WGS) entry which is preliminary data.</text>
</comment>
<accession>A0A3L5TT86</accession>
<dbReference type="EMBL" id="KV584635">
    <property type="protein sequence ID" value="OPL33143.1"/>
    <property type="molecule type" value="Genomic_DNA"/>
</dbReference>
<keyword evidence="4" id="KW-1185">Reference proteome</keyword>
<feature type="non-terminal residue" evidence="3">
    <location>
        <position position="1"/>
    </location>
</feature>
<evidence type="ECO:0000256" key="1">
    <source>
        <dbReference type="SAM" id="Coils"/>
    </source>
</evidence>
<feature type="coiled-coil region" evidence="1">
    <location>
        <begin position="161"/>
        <end position="198"/>
    </location>
</feature>
<evidence type="ECO:0000313" key="3">
    <source>
        <dbReference type="EMBL" id="OPL33143.1"/>
    </source>
</evidence>
<dbReference type="Proteomes" id="UP000266721">
    <property type="component" value="Unassembled WGS sequence"/>
</dbReference>
<gene>
    <name evidence="3" type="ORF">AM593_10298</name>
</gene>
<feature type="compositionally biased region" description="Basic residues" evidence="2">
    <location>
        <begin position="212"/>
        <end position="235"/>
    </location>
</feature>
<feature type="region of interest" description="Disordered" evidence="2">
    <location>
        <begin position="202"/>
        <end position="235"/>
    </location>
</feature>
<organism evidence="3 4">
    <name type="scientific">Mytilus galloprovincialis</name>
    <name type="common">Mediterranean mussel</name>
    <dbReference type="NCBI Taxonomy" id="29158"/>
    <lineage>
        <taxon>Eukaryota</taxon>
        <taxon>Metazoa</taxon>
        <taxon>Spiralia</taxon>
        <taxon>Lophotrochozoa</taxon>
        <taxon>Mollusca</taxon>
        <taxon>Bivalvia</taxon>
        <taxon>Autobranchia</taxon>
        <taxon>Pteriomorphia</taxon>
        <taxon>Mytilida</taxon>
        <taxon>Mytiloidea</taxon>
        <taxon>Mytilidae</taxon>
        <taxon>Mytilinae</taxon>
        <taxon>Mytilus</taxon>
    </lineage>
</organism>
<evidence type="ECO:0008006" key="5">
    <source>
        <dbReference type="Google" id="ProtNLM"/>
    </source>
</evidence>